<organism evidence="2 3">
    <name type="scientific">Elysia crispata</name>
    <name type="common">lettuce slug</name>
    <dbReference type="NCBI Taxonomy" id="231223"/>
    <lineage>
        <taxon>Eukaryota</taxon>
        <taxon>Metazoa</taxon>
        <taxon>Spiralia</taxon>
        <taxon>Lophotrochozoa</taxon>
        <taxon>Mollusca</taxon>
        <taxon>Gastropoda</taxon>
        <taxon>Heterobranchia</taxon>
        <taxon>Euthyneura</taxon>
        <taxon>Panpulmonata</taxon>
        <taxon>Sacoglossa</taxon>
        <taxon>Placobranchoidea</taxon>
        <taxon>Plakobranchidae</taxon>
        <taxon>Elysia</taxon>
    </lineage>
</organism>
<sequence>MRHSSNKKLEEMKSWEKEEKEIEKYRLFTTSDDDTLSSLVRACTSLNDGRMTGSGANRSRDHGHMA</sequence>
<evidence type="ECO:0000313" key="2">
    <source>
        <dbReference type="EMBL" id="KAK3752948.1"/>
    </source>
</evidence>
<dbReference type="Proteomes" id="UP001283361">
    <property type="component" value="Unassembled WGS sequence"/>
</dbReference>
<dbReference type="EMBL" id="JAWDGP010005730">
    <property type="protein sequence ID" value="KAK3752948.1"/>
    <property type="molecule type" value="Genomic_DNA"/>
</dbReference>
<proteinExistence type="predicted"/>
<gene>
    <name evidence="2" type="ORF">RRG08_021192</name>
</gene>
<reference evidence="2" key="1">
    <citation type="journal article" date="2023" name="G3 (Bethesda)">
        <title>A reference genome for the long-term kleptoplast-retaining sea slug Elysia crispata morphotype clarki.</title>
        <authorList>
            <person name="Eastman K.E."/>
            <person name="Pendleton A.L."/>
            <person name="Shaikh M.A."/>
            <person name="Suttiyut T."/>
            <person name="Ogas R."/>
            <person name="Tomko P."/>
            <person name="Gavelis G."/>
            <person name="Widhalm J.R."/>
            <person name="Wisecaver J.H."/>
        </authorList>
    </citation>
    <scope>NUCLEOTIDE SEQUENCE</scope>
    <source>
        <strain evidence="2">ECLA1</strain>
    </source>
</reference>
<evidence type="ECO:0000256" key="1">
    <source>
        <dbReference type="SAM" id="MobiDB-lite"/>
    </source>
</evidence>
<feature type="region of interest" description="Disordered" evidence="1">
    <location>
        <begin position="46"/>
        <end position="66"/>
    </location>
</feature>
<keyword evidence="3" id="KW-1185">Reference proteome</keyword>
<protein>
    <submittedName>
        <fullName evidence="2">Uncharacterized protein</fullName>
    </submittedName>
</protein>
<dbReference type="AlphaFoldDB" id="A0AAE1D276"/>
<name>A0AAE1D276_9GAST</name>
<comment type="caution">
    <text evidence="2">The sequence shown here is derived from an EMBL/GenBank/DDBJ whole genome shotgun (WGS) entry which is preliminary data.</text>
</comment>
<evidence type="ECO:0000313" key="3">
    <source>
        <dbReference type="Proteomes" id="UP001283361"/>
    </source>
</evidence>
<accession>A0AAE1D276</accession>